<accession>A0A0F9QEB5</accession>
<comment type="caution">
    <text evidence="2">The sequence shown here is derived from an EMBL/GenBank/DDBJ whole genome shotgun (WGS) entry which is preliminary data.</text>
</comment>
<protein>
    <submittedName>
        <fullName evidence="2">Uncharacterized protein</fullName>
    </submittedName>
</protein>
<evidence type="ECO:0000313" key="2">
    <source>
        <dbReference type="EMBL" id="KKN35367.1"/>
    </source>
</evidence>
<proteinExistence type="predicted"/>
<evidence type="ECO:0000256" key="1">
    <source>
        <dbReference type="SAM" id="Phobius"/>
    </source>
</evidence>
<organism evidence="2">
    <name type="scientific">marine sediment metagenome</name>
    <dbReference type="NCBI Taxonomy" id="412755"/>
    <lineage>
        <taxon>unclassified sequences</taxon>
        <taxon>metagenomes</taxon>
        <taxon>ecological metagenomes</taxon>
    </lineage>
</organism>
<keyword evidence="1" id="KW-0812">Transmembrane</keyword>
<reference evidence="2" key="1">
    <citation type="journal article" date="2015" name="Nature">
        <title>Complex archaea that bridge the gap between prokaryotes and eukaryotes.</title>
        <authorList>
            <person name="Spang A."/>
            <person name="Saw J.H."/>
            <person name="Jorgensen S.L."/>
            <person name="Zaremba-Niedzwiedzka K."/>
            <person name="Martijn J."/>
            <person name="Lind A.E."/>
            <person name="van Eijk R."/>
            <person name="Schleper C."/>
            <person name="Guy L."/>
            <person name="Ettema T.J."/>
        </authorList>
    </citation>
    <scope>NUCLEOTIDE SEQUENCE</scope>
</reference>
<dbReference type="AlphaFoldDB" id="A0A0F9QEB5"/>
<sequence>MQHPHFVLRALAQLGYLGAGDQLELFDVDWTQIKAQGEPIYRVALLAESQGKRLGMPQETIDEAIRLLLGKHEGLNMFRSLFGFYPLDETRRKAEHAIIKADKPTVARWYDVQLLMYAGKRAELLRAMAKQVVTASELDKIAKAAKWSPQQVTDALAGKNIYQIKSEPIPWLYIAMAMAAGVGLAYWWYRR</sequence>
<gene>
    <name evidence="2" type="ORF">LCGC14_0784510</name>
</gene>
<feature type="transmembrane region" description="Helical" evidence="1">
    <location>
        <begin position="171"/>
        <end position="189"/>
    </location>
</feature>
<name>A0A0F9QEB5_9ZZZZ</name>
<keyword evidence="1" id="KW-0472">Membrane</keyword>
<dbReference type="EMBL" id="LAZR01002043">
    <property type="protein sequence ID" value="KKN35367.1"/>
    <property type="molecule type" value="Genomic_DNA"/>
</dbReference>
<keyword evidence="1" id="KW-1133">Transmembrane helix</keyword>